<reference evidence="3" key="2">
    <citation type="submission" date="2017-10" db="EMBL/GenBank/DDBJ databases">
        <title>Ladona fulva Genome sequencing and assembly.</title>
        <authorList>
            <person name="Murali S."/>
            <person name="Richards S."/>
            <person name="Bandaranaike D."/>
            <person name="Bellair M."/>
            <person name="Blankenburg K."/>
            <person name="Chao H."/>
            <person name="Dinh H."/>
            <person name="Doddapaneni H."/>
            <person name="Dugan-Rocha S."/>
            <person name="Elkadiri S."/>
            <person name="Gnanaolivu R."/>
            <person name="Hernandez B."/>
            <person name="Skinner E."/>
            <person name="Javaid M."/>
            <person name="Lee S."/>
            <person name="Li M."/>
            <person name="Ming W."/>
            <person name="Munidasa M."/>
            <person name="Muniz J."/>
            <person name="Nguyen L."/>
            <person name="Hughes D."/>
            <person name="Osuji N."/>
            <person name="Pu L.-L."/>
            <person name="Puazo M."/>
            <person name="Qu C."/>
            <person name="Quiroz J."/>
            <person name="Raj R."/>
            <person name="Weissenberger G."/>
            <person name="Xin Y."/>
            <person name="Zou X."/>
            <person name="Han Y."/>
            <person name="Worley K."/>
            <person name="Muzny D."/>
            <person name="Gibbs R."/>
        </authorList>
    </citation>
    <scope>NUCLEOTIDE SEQUENCE</scope>
    <source>
        <strain evidence="3">Sampled in the wild</strain>
    </source>
</reference>
<gene>
    <name evidence="3" type="ORF">J437_LFUL005250</name>
</gene>
<dbReference type="Proteomes" id="UP000792457">
    <property type="component" value="Unassembled WGS sequence"/>
</dbReference>
<dbReference type="OrthoDB" id="5855429at2759"/>
<feature type="non-terminal residue" evidence="3">
    <location>
        <position position="278"/>
    </location>
</feature>
<proteinExistence type="predicted"/>
<dbReference type="GO" id="GO:0004222">
    <property type="term" value="F:metalloendopeptidase activity"/>
    <property type="evidence" value="ECO:0007669"/>
    <property type="project" value="InterPro"/>
</dbReference>
<dbReference type="Pfam" id="PF08685">
    <property type="entry name" value="GON"/>
    <property type="match status" value="1"/>
</dbReference>
<dbReference type="PROSITE" id="PS50092">
    <property type="entry name" value="TSP1"/>
    <property type="match status" value="1"/>
</dbReference>
<dbReference type="PROSITE" id="PS51046">
    <property type="entry name" value="GON"/>
    <property type="match status" value="1"/>
</dbReference>
<evidence type="ECO:0000256" key="1">
    <source>
        <dbReference type="ARBA" id="ARBA00022723"/>
    </source>
</evidence>
<evidence type="ECO:0000259" key="2">
    <source>
        <dbReference type="PROSITE" id="PS51046"/>
    </source>
</evidence>
<dbReference type="EMBL" id="KZ308193">
    <property type="protein sequence ID" value="KAG8224369.1"/>
    <property type="molecule type" value="Genomic_DNA"/>
</dbReference>
<dbReference type="InterPro" id="IPR012314">
    <property type="entry name" value="Pept_M12B_GON-ADAMTSs"/>
</dbReference>
<dbReference type="GO" id="GO:0008270">
    <property type="term" value="F:zinc ion binding"/>
    <property type="evidence" value="ECO:0007669"/>
    <property type="project" value="InterPro"/>
</dbReference>
<dbReference type="Gene3D" id="2.20.100.10">
    <property type="entry name" value="Thrombospondin type-1 (TSP1) repeat"/>
    <property type="match status" value="1"/>
</dbReference>
<organism evidence="3 4">
    <name type="scientific">Ladona fulva</name>
    <name type="common">Scarce chaser dragonfly</name>
    <name type="synonym">Libellula fulva</name>
    <dbReference type="NCBI Taxonomy" id="123851"/>
    <lineage>
        <taxon>Eukaryota</taxon>
        <taxon>Metazoa</taxon>
        <taxon>Ecdysozoa</taxon>
        <taxon>Arthropoda</taxon>
        <taxon>Hexapoda</taxon>
        <taxon>Insecta</taxon>
        <taxon>Pterygota</taxon>
        <taxon>Palaeoptera</taxon>
        <taxon>Odonata</taxon>
        <taxon>Epiprocta</taxon>
        <taxon>Anisoptera</taxon>
        <taxon>Libelluloidea</taxon>
        <taxon>Libellulidae</taxon>
        <taxon>Ladona</taxon>
    </lineage>
</organism>
<evidence type="ECO:0000313" key="3">
    <source>
        <dbReference type="EMBL" id="KAG8224369.1"/>
    </source>
</evidence>
<dbReference type="InterPro" id="IPR000884">
    <property type="entry name" value="TSP1_rpt"/>
</dbReference>
<sequence length="278" mass="31219">MEPLPAGPGPPELYCQANLKPAEHQRCQIAECSPLYKWKTGRWKPCSEPCGKKGKQRRMVSCIKTKPDGLTKRVPKHFCPQELKPHTRQKCNRHSCDYSSCTTIRDSKWRLHGRALNLRDGEYHLLIGGVSMPIYCHGMGTRTNSPKEYLTLPAGERENYSEFYDRRLLNPNTCPDGGLRRDDCDCTIDSNGKGGVTVFSRLIFTETVILLLASDMTFARQLQGSKVAYGRGGDCYSALDCPQGRFSINLIGTRLKVHEDVKWEGSGPGASVHIDKRE</sequence>
<dbReference type="InterPro" id="IPR036383">
    <property type="entry name" value="TSP1_rpt_sf"/>
</dbReference>
<feature type="domain" description="GON" evidence="2">
    <location>
        <begin position="97"/>
        <end position="278"/>
    </location>
</feature>
<keyword evidence="4" id="KW-1185">Reference proteome</keyword>
<dbReference type="SUPFAM" id="SSF82895">
    <property type="entry name" value="TSP-1 type 1 repeat"/>
    <property type="match status" value="1"/>
</dbReference>
<protein>
    <recommendedName>
        <fullName evidence="2">GON domain-containing protein</fullName>
    </recommendedName>
</protein>
<dbReference type="Pfam" id="PF19030">
    <property type="entry name" value="TSP1_ADAMTS"/>
    <property type="match status" value="1"/>
</dbReference>
<accession>A0A8K0JYD2</accession>
<evidence type="ECO:0000313" key="4">
    <source>
        <dbReference type="Proteomes" id="UP000792457"/>
    </source>
</evidence>
<reference evidence="3" key="1">
    <citation type="submission" date="2013-04" db="EMBL/GenBank/DDBJ databases">
        <authorList>
            <person name="Qu J."/>
            <person name="Murali S.C."/>
            <person name="Bandaranaike D."/>
            <person name="Bellair M."/>
            <person name="Blankenburg K."/>
            <person name="Chao H."/>
            <person name="Dinh H."/>
            <person name="Doddapaneni H."/>
            <person name="Downs B."/>
            <person name="Dugan-Rocha S."/>
            <person name="Elkadiri S."/>
            <person name="Gnanaolivu R.D."/>
            <person name="Hernandez B."/>
            <person name="Javaid M."/>
            <person name="Jayaseelan J.C."/>
            <person name="Lee S."/>
            <person name="Li M."/>
            <person name="Ming W."/>
            <person name="Munidasa M."/>
            <person name="Muniz J."/>
            <person name="Nguyen L."/>
            <person name="Ongeri F."/>
            <person name="Osuji N."/>
            <person name="Pu L.-L."/>
            <person name="Puazo M."/>
            <person name="Qu C."/>
            <person name="Quiroz J."/>
            <person name="Raj R."/>
            <person name="Weissenberger G."/>
            <person name="Xin Y."/>
            <person name="Zou X."/>
            <person name="Han Y."/>
            <person name="Richards S."/>
            <person name="Worley K."/>
            <person name="Muzny D."/>
            <person name="Gibbs R."/>
        </authorList>
    </citation>
    <scope>NUCLEOTIDE SEQUENCE</scope>
    <source>
        <strain evidence="3">Sampled in the wild</strain>
    </source>
</reference>
<name>A0A8K0JYD2_LADFU</name>
<dbReference type="AlphaFoldDB" id="A0A8K0JYD2"/>
<comment type="caution">
    <text evidence="3">The sequence shown here is derived from an EMBL/GenBank/DDBJ whole genome shotgun (WGS) entry which is preliminary data.</text>
</comment>
<keyword evidence="1" id="KW-0479">Metal-binding</keyword>